<feature type="non-terminal residue" evidence="2">
    <location>
        <position position="136"/>
    </location>
</feature>
<sequence>MQNELTKSIEEFVSAVERTSNLTIVHEGQNEEGNDILVIENSDIDKTLEGHQCEVDVSEIFAVVKDCRSAQEFIDVINLDRKGCVLDGVTRIVGYYSRTANWNKSKIGELRDRQKGNYTSDPRYGKKHAEATMKAV</sequence>
<dbReference type="AlphaFoldDB" id="X0TX11"/>
<dbReference type="EMBL" id="BARS01014922">
    <property type="protein sequence ID" value="GAF98113.1"/>
    <property type="molecule type" value="Genomic_DNA"/>
</dbReference>
<accession>X0TX11</accession>
<feature type="compositionally biased region" description="Basic and acidic residues" evidence="1">
    <location>
        <begin position="123"/>
        <end position="136"/>
    </location>
</feature>
<evidence type="ECO:0000256" key="1">
    <source>
        <dbReference type="SAM" id="MobiDB-lite"/>
    </source>
</evidence>
<protein>
    <submittedName>
        <fullName evidence="2">Uncharacterized protein</fullName>
    </submittedName>
</protein>
<name>X0TX11_9ZZZZ</name>
<comment type="caution">
    <text evidence="2">The sequence shown here is derived from an EMBL/GenBank/DDBJ whole genome shotgun (WGS) entry which is preliminary data.</text>
</comment>
<proteinExistence type="predicted"/>
<gene>
    <name evidence="2" type="ORF">S01H1_24782</name>
</gene>
<reference evidence="2" key="1">
    <citation type="journal article" date="2014" name="Front. Microbiol.">
        <title>High frequency of phylogenetically diverse reductive dehalogenase-homologous genes in deep subseafloor sedimentary metagenomes.</title>
        <authorList>
            <person name="Kawai M."/>
            <person name="Futagami T."/>
            <person name="Toyoda A."/>
            <person name="Takaki Y."/>
            <person name="Nishi S."/>
            <person name="Hori S."/>
            <person name="Arai W."/>
            <person name="Tsubouchi T."/>
            <person name="Morono Y."/>
            <person name="Uchiyama I."/>
            <person name="Ito T."/>
            <person name="Fujiyama A."/>
            <person name="Inagaki F."/>
            <person name="Takami H."/>
        </authorList>
    </citation>
    <scope>NUCLEOTIDE SEQUENCE</scope>
    <source>
        <strain evidence="2">Expedition CK06-06</strain>
    </source>
</reference>
<organism evidence="2">
    <name type="scientific">marine sediment metagenome</name>
    <dbReference type="NCBI Taxonomy" id="412755"/>
    <lineage>
        <taxon>unclassified sequences</taxon>
        <taxon>metagenomes</taxon>
        <taxon>ecological metagenomes</taxon>
    </lineage>
</organism>
<evidence type="ECO:0000313" key="2">
    <source>
        <dbReference type="EMBL" id="GAF98113.1"/>
    </source>
</evidence>
<feature type="region of interest" description="Disordered" evidence="1">
    <location>
        <begin position="114"/>
        <end position="136"/>
    </location>
</feature>